<feature type="domain" description="Lysozyme inhibitor LprI-like N-terminal" evidence="2">
    <location>
        <begin position="189"/>
        <end position="263"/>
    </location>
</feature>
<sequence length="266" mass="28726">MIPTMPRSCVRALSWPVVWLLAGCGARSAQATTPLAALTGTWEVVHVAVDHRDQPHWLYFPEDPRLLGRSVSISASAISIDNNTRDCQNPSVTALPKAGLQEFISQRFARPPQEGTPTHPTLSDFELAMADAAVLPEQIGCSNGASEWNASWIVPVAPDHLLTNYDNSGFVLVLERRNAASPIKPSFACAKAQSAAEQAICTSAALAGYDRSVAAAYRRALSLAGEESADVRREQTHWLTTRNACGGDAGCLAKSMRERTDQLMQQ</sequence>
<gene>
    <name evidence="3" type="ORF">ACFPME_15810</name>
</gene>
<comment type="caution">
    <text evidence="3">The sequence shown here is derived from an EMBL/GenBank/DDBJ whole genome shotgun (WGS) entry which is preliminary data.</text>
</comment>
<dbReference type="PROSITE" id="PS51257">
    <property type="entry name" value="PROKAR_LIPOPROTEIN"/>
    <property type="match status" value="1"/>
</dbReference>
<keyword evidence="1" id="KW-0732">Signal</keyword>
<name>A0ABW0JQE9_9GAMM</name>
<dbReference type="EMBL" id="JBHSMK010000009">
    <property type="protein sequence ID" value="MFC5438027.1"/>
    <property type="molecule type" value="Genomic_DNA"/>
</dbReference>
<dbReference type="PANTHER" id="PTHR37549">
    <property type="entry name" value="LIPOPROTEIN LPRI"/>
    <property type="match status" value="1"/>
</dbReference>
<feature type="chain" id="PRO_5046910854" evidence="1">
    <location>
        <begin position="32"/>
        <end position="266"/>
    </location>
</feature>
<dbReference type="PANTHER" id="PTHR37549:SF1">
    <property type="entry name" value="LIPOPROTEIN LPRI"/>
    <property type="match status" value="1"/>
</dbReference>
<feature type="signal peptide" evidence="1">
    <location>
        <begin position="1"/>
        <end position="31"/>
    </location>
</feature>
<evidence type="ECO:0000259" key="2">
    <source>
        <dbReference type="Pfam" id="PF07007"/>
    </source>
</evidence>
<accession>A0ABW0JQE9</accession>
<keyword evidence="4" id="KW-1185">Reference proteome</keyword>
<protein>
    <submittedName>
        <fullName evidence="3">Lysozyme inhibitor LprI family protein</fullName>
    </submittedName>
</protein>
<evidence type="ECO:0000256" key="1">
    <source>
        <dbReference type="SAM" id="SignalP"/>
    </source>
</evidence>
<dbReference type="Pfam" id="PF07007">
    <property type="entry name" value="LprI"/>
    <property type="match status" value="1"/>
</dbReference>
<evidence type="ECO:0000313" key="4">
    <source>
        <dbReference type="Proteomes" id="UP001596013"/>
    </source>
</evidence>
<reference evidence="4" key="1">
    <citation type="journal article" date="2019" name="Int. J. Syst. Evol. Microbiol.">
        <title>The Global Catalogue of Microorganisms (GCM) 10K type strain sequencing project: providing services to taxonomists for standard genome sequencing and annotation.</title>
        <authorList>
            <consortium name="The Broad Institute Genomics Platform"/>
            <consortium name="The Broad Institute Genome Sequencing Center for Infectious Disease"/>
            <person name="Wu L."/>
            <person name="Ma J."/>
        </authorList>
    </citation>
    <scope>NUCLEOTIDE SEQUENCE [LARGE SCALE GENOMIC DNA]</scope>
    <source>
        <strain evidence="4">JCM 17130</strain>
    </source>
</reference>
<organism evidence="3 4">
    <name type="scientific">Rhodanobacter umsongensis</name>
    <dbReference type="NCBI Taxonomy" id="633153"/>
    <lineage>
        <taxon>Bacteria</taxon>
        <taxon>Pseudomonadati</taxon>
        <taxon>Pseudomonadota</taxon>
        <taxon>Gammaproteobacteria</taxon>
        <taxon>Lysobacterales</taxon>
        <taxon>Rhodanobacteraceae</taxon>
        <taxon>Rhodanobacter</taxon>
    </lineage>
</organism>
<dbReference type="InterPro" id="IPR052755">
    <property type="entry name" value="Lysozyme_Inhibitor_LprI"/>
</dbReference>
<dbReference type="InterPro" id="IPR009739">
    <property type="entry name" value="LprI-like_N"/>
</dbReference>
<evidence type="ECO:0000313" key="3">
    <source>
        <dbReference type="EMBL" id="MFC5438027.1"/>
    </source>
</evidence>
<dbReference type="Proteomes" id="UP001596013">
    <property type="component" value="Unassembled WGS sequence"/>
</dbReference>
<proteinExistence type="predicted"/>
<dbReference type="RefSeq" id="WP_377306624.1">
    <property type="nucleotide sequence ID" value="NZ_JBHSMK010000009.1"/>
</dbReference>